<organism evidence="3">
    <name type="scientific">Timema bartmani</name>
    <dbReference type="NCBI Taxonomy" id="61472"/>
    <lineage>
        <taxon>Eukaryota</taxon>
        <taxon>Metazoa</taxon>
        <taxon>Ecdysozoa</taxon>
        <taxon>Arthropoda</taxon>
        <taxon>Hexapoda</taxon>
        <taxon>Insecta</taxon>
        <taxon>Pterygota</taxon>
        <taxon>Neoptera</taxon>
        <taxon>Polyneoptera</taxon>
        <taxon>Phasmatodea</taxon>
        <taxon>Timematodea</taxon>
        <taxon>Timematoidea</taxon>
        <taxon>Timematidae</taxon>
        <taxon>Timema</taxon>
    </lineage>
</organism>
<protein>
    <recommendedName>
        <fullName evidence="2">Ints3-like C-terminal domain-containing protein</fullName>
    </recommendedName>
</protein>
<sequence>MTDTTSSPPAVLGHLDQLRQSSCRLYGLDSIQRALQQAQASCSDSQRKRFGDLFALAEVDDVETTSKKRGVVGRKGKGAGAKSRAPAREVSDTSEESSEEEEIVKPKHAKKRKKVIPVGSDSD</sequence>
<evidence type="ECO:0000313" key="3">
    <source>
        <dbReference type="EMBL" id="CAD7440036.1"/>
    </source>
</evidence>
<feature type="compositionally biased region" description="Basic residues" evidence="1">
    <location>
        <begin position="106"/>
        <end position="115"/>
    </location>
</feature>
<dbReference type="AlphaFoldDB" id="A0A7R9ETQ0"/>
<reference evidence="3" key="1">
    <citation type="submission" date="2020-11" db="EMBL/GenBank/DDBJ databases">
        <authorList>
            <person name="Tran Van P."/>
        </authorList>
    </citation>
    <scope>NUCLEOTIDE SEQUENCE</scope>
</reference>
<feature type="compositionally biased region" description="Acidic residues" evidence="1">
    <location>
        <begin position="92"/>
        <end position="102"/>
    </location>
</feature>
<gene>
    <name evidence="3" type="ORF">TBIB3V08_LOCUS2566</name>
</gene>
<dbReference type="Pfam" id="PF24566">
    <property type="entry name" value="HEAT_Ints3_C"/>
    <property type="match status" value="1"/>
</dbReference>
<feature type="region of interest" description="Disordered" evidence="1">
    <location>
        <begin position="64"/>
        <end position="123"/>
    </location>
</feature>
<name>A0A7R9ETQ0_9NEOP</name>
<dbReference type="InterPro" id="IPR056518">
    <property type="entry name" value="HEAT_Ints3_C"/>
</dbReference>
<feature type="compositionally biased region" description="Basic residues" evidence="1">
    <location>
        <begin position="67"/>
        <end position="77"/>
    </location>
</feature>
<evidence type="ECO:0000256" key="1">
    <source>
        <dbReference type="SAM" id="MobiDB-lite"/>
    </source>
</evidence>
<evidence type="ECO:0000259" key="2">
    <source>
        <dbReference type="Pfam" id="PF24566"/>
    </source>
</evidence>
<proteinExistence type="predicted"/>
<dbReference type="EMBL" id="OD564860">
    <property type="protein sequence ID" value="CAD7440036.1"/>
    <property type="molecule type" value="Genomic_DNA"/>
</dbReference>
<feature type="domain" description="Ints3-like C-terminal" evidence="2">
    <location>
        <begin position="8"/>
        <end position="57"/>
    </location>
</feature>
<accession>A0A7R9ETQ0</accession>